<feature type="signal peptide" evidence="2">
    <location>
        <begin position="1"/>
        <end position="23"/>
    </location>
</feature>
<dbReference type="InterPro" id="IPR003646">
    <property type="entry name" value="SH3-like_bac-type"/>
</dbReference>
<name>A0ABX2T8M3_9PROT</name>
<dbReference type="Proteomes" id="UP000584642">
    <property type="component" value="Unassembled WGS sequence"/>
</dbReference>
<feature type="chain" id="PRO_5047505416" evidence="2">
    <location>
        <begin position="24"/>
        <end position="313"/>
    </location>
</feature>
<evidence type="ECO:0000256" key="1">
    <source>
        <dbReference type="SAM" id="MobiDB-lite"/>
    </source>
</evidence>
<feature type="domain" description="SH3b" evidence="3">
    <location>
        <begin position="239"/>
        <end position="302"/>
    </location>
</feature>
<dbReference type="Pfam" id="PF08239">
    <property type="entry name" value="SH3_3"/>
    <property type="match status" value="2"/>
</dbReference>
<dbReference type="Gene3D" id="2.30.30.40">
    <property type="entry name" value="SH3 Domains"/>
    <property type="match status" value="2"/>
</dbReference>
<keyword evidence="5" id="KW-1185">Reference proteome</keyword>
<feature type="compositionally biased region" description="Pro residues" evidence="1">
    <location>
        <begin position="102"/>
        <end position="124"/>
    </location>
</feature>
<evidence type="ECO:0000259" key="3">
    <source>
        <dbReference type="SMART" id="SM00287"/>
    </source>
</evidence>
<reference evidence="4 5" key="1">
    <citation type="submission" date="2020-05" db="EMBL/GenBank/DDBJ databases">
        <title>Azospirillum oleiclasticum sp. nov, a nitrogen-fixing and heavy crude oil-emulsifying bacterium isolated from the crude oil of Yumen Oilfield.</title>
        <authorList>
            <person name="Wu D."/>
            <person name="Cai M."/>
            <person name="Zhang X."/>
        </authorList>
    </citation>
    <scope>NUCLEOTIDE SEQUENCE [LARGE SCALE GENOMIC DNA]</scope>
    <source>
        <strain evidence="4 5">ROY-1-1-2</strain>
    </source>
</reference>
<keyword evidence="2" id="KW-0732">Signal</keyword>
<feature type="domain" description="SH3b" evidence="3">
    <location>
        <begin position="149"/>
        <end position="213"/>
    </location>
</feature>
<dbReference type="SMART" id="SM00287">
    <property type="entry name" value="SH3b"/>
    <property type="match status" value="2"/>
</dbReference>
<feature type="compositionally biased region" description="Pro residues" evidence="1">
    <location>
        <begin position="132"/>
        <end position="144"/>
    </location>
</feature>
<feature type="region of interest" description="Disordered" evidence="1">
    <location>
        <begin position="28"/>
        <end position="147"/>
    </location>
</feature>
<evidence type="ECO:0000256" key="2">
    <source>
        <dbReference type="SAM" id="SignalP"/>
    </source>
</evidence>
<protein>
    <submittedName>
        <fullName evidence="4">SH3 domain-containing protein</fullName>
    </submittedName>
</protein>
<evidence type="ECO:0000313" key="5">
    <source>
        <dbReference type="Proteomes" id="UP000584642"/>
    </source>
</evidence>
<evidence type="ECO:0000313" key="4">
    <source>
        <dbReference type="EMBL" id="NYZ20155.1"/>
    </source>
</evidence>
<feature type="compositionally biased region" description="Pro residues" evidence="1">
    <location>
        <begin position="44"/>
        <end position="54"/>
    </location>
</feature>
<proteinExistence type="predicted"/>
<dbReference type="EMBL" id="JABFDB010000006">
    <property type="protein sequence ID" value="NYZ20155.1"/>
    <property type="molecule type" value="Genomic_DNA"/>
</dbReference>
<dbReference type="RefSeq" id="WP_180281925.1">
    <property type="nucleotide sequence ID" value="NZ_JABFDB010000006.1"/>
</dbReference>
<comment type="caution">
    <text evidence="4">The sequence shown here is derived from an EMBL/GenBank/DDBJ whole genome shotgun (WGS) entry which is preliminary data.</text>
</comment>
<gene>
    <name evidence="4" type="ORF">HND93_10555</name>
</gene>
<sequence>MRPRPPLLLLALTMLLLARLAAANEARFTPQPPPTAKPIHATPAAPPPDGPPLRPMAAFAPLPGDGTPSDPAPEPVRRTAAAPPKAEPPTIESPKAESPKAEPGPAPPPVTAPITEPVPAPVPTPERASDPPTVPAHVPPPPRKPPVRSMAARVWATESVYVRAAPDPRARIVDGLVAGDALERLGVAEDGWVRVGRDGREIGYVAGRFVAATPPKPDNGDGTCALPEDLPDRSGPAAPAGTVMRALAAANLRAAPACDARVLDVLEAGAAVTVTGHADGWYEVRGPELPRAFVGARLLRRAQPGGRAGETTD</sequence>
<feature type="region of interest" description="Disordered" evidence="1">
    <location>
        <begin position="213"/>
        <end position="237"/>
    </location>
</feature>
<organism evidence="4 5">
    <name type="scientific">Azospirillum oleiclasticum</name>
    <dbReference type="NCBI Taxonomy" id="2735135"/>
    <lineage>
        <taxon>Bacteria</taxon>
        <taxon>Pseudomonadati</taxon>
        <taxon>Pseudomonadota</taxon>
        <taxon>Alphaproteobacteria</taxon>
        <taxon>Rhodospirillales</taxon>
        <taxon>Azospirillaceae</taxon>
        <taxon>Azospirillum</taxon>
    </lineage>
</organism>
<accession>A0ABX2T8M3</accession>